<dbReference type="GeneTree" id="ENSGT01030000234540"/>
<name>A0A3P8TNB4_AMPPE</name>
<dbReference type="GO" id="GO:0016020">
    <property type="term" value="C:membrane"/>
    <property type="evidence" value="ECO:0007669"/>
    <property type="project" value="UniProtKB-SubCell"/>
</dbReference>
<dbReference type="PANTHER" id="PTHR12080:SF80">
    <property type="entry name" value="IMMUNOGLOBULIN V-SET DOMAIN-CONTAINING PROTEIN"/>
    <property type="match status" value="1"/>
</dbReference>
<dbReference type="InterPro" id="IPR015631">
    <property type="entry name" value="CD2/SLAM_rcpt"/>
</dbReference>
<organism evidence="7 8">
    <name type="scientific">Amphiprion percula</name>
    <name type="common">Orange clownfish</name>
    <name type="synonym">Lutjanus percula</name>
    <dbReference type="NCBI Taxonomy" id="161767"/>
    <lineage>
        <taxon>Eukaryota</taxon>
        <taxon>Metazoa</taxon>
        <taxon>Chordata</taxon>
        <taxon>Craniata</taxon>
        <taxon>Vertebrata</taxon>
        <taxon>Euteleostomi</taxon>
        <taxon>Actinopterygii</taxon>
        <taxon>Neopterygii</taxon>
        <taxon>Teleostei</taxon>
        <taxon>Neoteleostei</taxon>
        <taxon>Acanthomorphata</taxon>
        <taxon>Ovalentaria</taxon>
        <taxon>Pomacentridae</taxon>
        <taxon>Amphiprion</taxon>
    </lineage>
</organism>
<keyword evidence="6" id="KW-0812">Transmembrane</keyword>
<proteinExistence type="predicted"/>
<keyword evidence="8" id="KW-1185">Reference proteome</keyword>
<dbReference type="Gene3D" id="2.60.40.10">
    <property type="entry name" value="Immunoglobulins"/>
    <property type="match status" value="1"/>
</dbReference>
<comment type="subcellular location">
    <subcellularLocation>
        <location evidence="1">Membrane</location>
    </subcellularLocation>
</comment>
<evidence type="ECO:0008006" key="9">
    <source>
        <dbReference type="Google" id="ProtNLM"/>
    </source>
</evidence>
<keyword evidence="6" id="KW-1133">Transmembrane helix</keyword>
<dbReference type="InterPro" id="IPR013783">
    <property type="entry name" value="Ig-like_fold"/>
</dbReference>
<dbReference type="Proteomes" id="UP000265080">
    <property type="component" value="Chromosome 10"/>
</dbReference>
<feature type="transmembrane region" description="Helical" evidence="6">
    <location>
        <begin position="18"/>
        <end position="37"/>
    </location>
</feature>
<keyword evidence="3 6" id="KW-0472">Membrane</keyword>
<evidence type="ECO:0000256" key="4">
    <source>
        <dbReference type="ARBA" id="ARBA00023180"/>
    </source>
</evidence>
<sequence>MPSIYSSSYLKFSIYKRLYIVLALFSFLKTYYVPIFFTGSSAVTPVFVQKGKDVLLEVKENVVLKETDILFWRFNQTSILVRLTPGKNPVIFKESVSFLTNYSVKLKNLQAADSGVYDARVIGATERKLVEYNITVQVSPVKLNVDSVLSSSDSCIVNATCSTSDSDISSSFRCVNQTCDQDKGKQSKTTNSGAFLNIYLWNASIFCNHSNQVSWTENMIEIQDFCLQPAVKMAKGISQKCDLDASCVSPTSTYSLVGLHSRPAEARDNPLPESLYATVDKPAKTEKPARPCKNLQEL</sequence>
<keyword evidence="2" id="KW-0732">Signal</keyword>
<evidence type="ECO:0000313" key="7">
    <source>
        <dbReference type="Ensembl" id="ENSAPEP00000027550.1"/>
    </source>
</evidence>
<evidence type="ECO:0000256" key="5">
    <source>
        <dbReference type="SAM" id="MobiDB-lite"/>
    </source>
</evidence>
<reference evidence="7 8" key="1">
    <citation type="submission" date="2018-03" db="EMBL/GenBank/DDBJ databases">
        <title>Finding Nemo's genes: A chromosome-scale reference assembly of the genome of the orange clownfish Amphiprion percula.</title>
        <authorList>
            <person name="Lehmann R."/>
        </authorList>
    </citation>
    <scope>NUCLEOTIDE SEQUENCE</scope>
</reference>
<keyword evidence="4" id="KW-0325">Glycoprotein</keyword>
<reference evidence="7" key="2">
    <citation type="submission" date="2025-08" db="UniProtKB">
        <authorList>
            <consortium name="Ensembl"/>
        </authorList>
    </citation>
    <scope>IDENTIFICATION</scope>
</reference>
<accession>A0A3P8TNB4</accession>
<protein>
    <recommendedName>
        <fullName evidence="9">Immunoglobulin subtype domain-containing protein</fullName>
    </recommendedName>
</protein>
<dbReference type="SUPFAM" id="SSF48726">
    <property type="entry name" value="Immunoglobulin"/>
    <property type="match status" value="1"/>
</dbReference>
<evidence type="ECO:0000313" key="8">
    <source>
        <dbReference type="Proteomes" id="UP000265080"/>
    </source>
</evidence>
<dbReference type="Ensembl" id="ENSAPET00000028284.1">
    <property type="protein sequence ID" value="ENSAPEP00000027550.1"/>
    <property type="gene ID" value="ENSAPEG00000019543.1"/>
</dbReference>
<dbReference type="OMA" id="HELMINS"/>
<dbReference type="PANTHER" id="PTHR12080">
    <property type="entry name" value="SIGNALING LYMPHOCYTIC ACTIVATION MOLECULE"/>
    <property type="match status" value="1"/>
</dbReference>
<dbReference type="InterPro" id="IPR036179">
    <property type="entry name" value="Ig-like_dom_sf"/>
</dbReference>
<reference evidence="7" key="3">
    <citation type="submission" date="2025-09" db="UniProtKB">
        <authorList>
            <consortium name="Ensembl"/>
        </authorList>
    </citation>
    <scope>IDENTIFICATION</scope>
</reference>
<dbReference type="AlphaFoldDB" id="A0A3P8TNB4"/>
<evidence type="ECO:0000256" key="1">
    <source>
        <dbReference type="ARBA" id="ARBA00004370"/>
    </source>
</evidence>
<evidence type="ECO:0000256" key="3">
    <source>
        <dbReference type="ARBA" id="ARBA00023136"/>
    </source>
</evidence>
<feature type="region of interest" description="Disordered" evidence="5">
    <location>
        <begin position="278"/>
        <end position="298"/>
    </location>
</feature>
<evidence type="ECO:0000256" key="6">
    <source>
        <dbReference type="SAM" id="Phobius"/>
    </source>
</evidence>
<evidence type="ECO:0000256" key="2">
    <source>
        <dbReference type="ARBA" id="ARBA00022729"/>
    </source>
</evidence>